<evidence type="ECO:0000313" key="3">
    <source>
        <dbReference type="Proteomes" id="UP000187851"/>
    </source>
</evidence>
<feature type="compositionally biased region" description="Basic and acidic residues" evidence="1">
    <location>
        <begin position="61"/>
        <end position="71"/>
    </location>
</feature>
<accession>A0ABN4W922</accession>
<sequence>MVSGTILYPIVQSADILANLGGILQGCPDERTVDVGCLPGPDGKPTVYVAPTWSGDTEVGNAEKEPVRAPDRLGPCWPRLDQSPVS</sequence>
<feature type="region of interest" description="Disordered" evidence="1">
    <location>
        <begin position="53"/>
        <end position="86"/>
    </location>
</feature>
<name>A0ABN4W922_9ACTN</name>
<reference evidence="2 3" key="1">
    <citation type="journal article" date="2017" name="J. Biotechnol.">
        <title>The complete genome sequence of Streptomyces autolyticus CGMCC 0516, the producer of geldanamycin, autolytimycin, reblastatin and elaiophylin.</title>
        <authorList>
            <person name="Yin M."/>
            <person name="Jiang M."/>
            <person name="Ren Z."/>
            <person name="Dong Y."/>
            <person name="Lu T."/>
        </authorList>
    </citation>
    <scope>NUCLEOTIDE SEQUENCE [LARGE SCALE GENOMIC DNA]</scope>
    <source>
        <strain evidence="2 3">CGMCC0516</strain>
    </source>
</reference>
<dbReference type="EMBL" id="CP019458">
    <property type="protein sequence ID" value="AQA13778.1"/>
    <property type="molecule type" value="Genomic_DNA"/>
</dbReference>
<proteinExistence type="predicted"/>
<dbReference type="Gene3D" id="3.40.462.20">
    <property type="match status" value="1"/>
</dbReference>
<keyword evidence="3" id="KW-1185">Reference proteome</keyword>
<dbReference type="Proteomes" id="UP000187851">
    <property type="component" value="Chromosome"/>
</dbReference>
<protein>
    <submittedName>
        <fullName evidence="2">Uncharacterized protein</fullName>
    </submittedName>
</protein>
<evidence type="ECO:0000256" key="1">
    <source>
        <dbReference type="SAM" id="MobiDB-lite"/>
    </source>
</evidence>
<organism evidence="2 3">
    <name type="scientific">Streptomyces autolyticus</name>
    <dbReference type="NCBI Taxonomy" id="75293"/>
    <lineage>
        <taxon>Bacteria</taxon>
        <taxon>Bacillati</taxon>
        <taxon>Actinomycetota</taxon>
        <taxon>Actinomycetes</taxon>
        <taxon>Kitasatosporales</taxon>
        <taxon>Streptomycetaceae</taxon>
        <taxon>Streptomyces</taxon>
    </lineage>
</organism>
<evidence type="ECO:0000313" key="2">
    <source>
        <dbReference type="EMBL" id="AQA13778.1"/>
    </source>
</evidence>
<gene>
    <name evidence="2" type="ORF">BV401_28510</name>
</gene>